<reference evidence="1" key="1">
    <citation type="submission" date="2022-09" db="EMBL/GenBank/DDBJ databases">
        <title>A Global Phylogenomic Analysis of the Shiitake Genus Lentinula.</title>
        <authorList>
            <consortium name="DOE Joint Genome Institute"/>
            <person name="Sierra-Patev S."/>
            <person name="Min B."/>
            <person name="Naranjo-Ortiz M."/>
            <person name="Looney B."/>
            <person name="Konkel Z."/>
            <person name="Slot J.C."/>
            <person name="Sakamoto Y."/>
            <person name="Steenwyk J.L."/>
            <person name="Rokas A."/>
            <person name="Carro J."/>
            <person name="Camarero S."/>
            <person name="Ferreira P."/>
            <person name="Molpeceres G."/>
            <person name="Ruiz-Duenas F.J."/>
            <person name="Serrano A."/>
            <person name="Henrissat B."/>
            <person name="Drula E."/>
            <person name="Hughes K.W."/>
            <person name="Mata J.L."/>
            <person name="Ishikawa N.K."/>
            <person name="Vargas-Isla R."/>
            <person name="Ushijima S."/>
            <person name="Smith C.A."/>
            <person name="Ahrendt S."/>
            <person name="Andreopoulos W."/>
            <person name="He G."/>
            <person name="Labutti K."/>
            <person name="Lipzen A."/>
            <person name="Ng V."/>
            <person name="Riley R."/>
            <person name="Sandor L."/>
            <person name="Barry K."/>
            <person name="Martinez A.T."/>
            <person name="Xiao Y."/>
            <person name="Gibbons J.G."/>
            <person name="Terashima K."/>
            <person name="Grigoriev I.V."/>
            <person name="Hibbett D.S."/>
        </authorList>
    </citation>
    <scope>NUCLEOTIDE SEQUENCE</scope>
    <source>
        <strain evidence="1">TMI1499</strain>
    </source>
</reference>
<evidence type="ECO:0000313" key="1">
    <source>
        <dbReference type="EMBL" id="KAJ3805007.1"/>
    </source>
</evidence>
<organism evidence="1 2">
    <name type="scientific">Lentinula aff. lateritia</name>
    <dbReference type="NCBI Taxonomy" id="2804960"/>
    <lineage>
        <taxon>Eukaryota</taxon>
        <taxon>Fungi</taxon>
        <taxon>Dikarya</taxon>
        <taxon>Basidiomycota</taxon>
        <taxon>Agaricomycotina</taxon>
        <taxon>Agaricomycetes</taxon>
        <taxon>Agaricomycetidae</taxon>
        <taxon>Agaricales</taxon>
        <taxon>Marasmiineae</taxon>
        <taxon>Omphalotaceae</taxon>
        <taxon>Lentinula</taxon>
    </lineage>
</organism>
<gene>
    <name evidence="1" type="ORF">F5876DRAFT_70165</name>
</gene>
<proteinExistence type="predicted"/>
<dbReference type="Proteomes" id="UP001163835">
    <property type="component" value="Unassembled WGS sequence"/>
</dbReference>
<dbReference type="EMBL" id="MU795721">
    <property type="protein sequence ID" value="KAJ3805007.1"/>
    <property type="molecule type" value="Genomic_DNA"/>
</dbReference>
<protein>
    <submittedName>
        <fullName evidence="1">Uncharacterized protein</fullName>
    </submittedName>
</protein>
<name>A0ACC1TJY5_9AGAR</name>
<keyword evidence="2" id="KW-1185">Reference proteome</keyword>
<accession>A0ACC1TJY5</accession>
<comment type="caution">
    <text evidence="1">The sequence shown here is derived from an EMBL/GenBank/DDBJ whole genome shotgun (WGS) entry which is preliminary data.</text>
</comment>
<sequence length="238" mass="26889">MSTRVNESGHIKLSTGKSRPHIKAGSVLSPEDFNDLYEDAHRYARLLAKDDIENVKDTIAEAFSARVHHDWFRAEKATHLALALELVESDMSAPPTFPFLDVLHRKFCGHDWAQVHASRCDELHMAVGGVGCFDEYLSQVEGCNNRLKGVRNYLTPSQLLMILARGIAPTLTAILSEQGIVIDEAMSYKTWVAACRNLECGTQAKHYFRTWLCKTWVRIGLRRARSRLELEGSYGNRD</sequence>
<evidence type="ECO:0000313" key="2">
    <source>
        <dbReference type="Proteomes" id="UP001163835"/>
    </source>
</evidence>